<keyword evidence="1" id="KW-1133">Transmembrane helix</keyword>
<protein>
    <recommendedName>
        <fullName evidence="4">G-protein coupled receptors family 1 profile domain-containing protein</fullName>
    </recommendedName>
</protein>
<proteinExistence type="predicted"/>
<dbReference type="EMBL" id="KL142373">
    <property type="protein sequence ID" value="KDR79166.1"/>
    <property type="molecule type" value="Genomic_DNA"/>
</dbReference>
<evidence type="ECO:0000313" key="3">
    <source>
        <dbReference type="Proteomes" id="UP000027222"/>
    </source>
</evidence>
<evidence type="ECO:0008006" key="4">
    <source>
        <dbReference type="Google" id="ProtNLM"/>
    </source>
</evidence>
<keyword evidence="3" id="KW-1185">Reference proteome</keyword>
<dbReference type="Proteomes" id="UP000027222">
    <property type="component" value="Unassembled WGS sequence"/>
</dbReference>
<dbReference type="HOGENOM" id="CLU_044614_2_2_1"/>
<keyword evidence="1" id="KW-0472">Membrane</keyword>
<feature type="transmembrane region" description="Helical" evidence="1">
    <location>
        <begin position="213"/>
        <end position="235"/>
    </location>
</feature>
<dbReference type="AlphaFoldDB" id="A0A067T7P8"/>
<evidence type="ECO:0000313" key="2">
    <source>
        <dbReference type="EMBL" id="KDR79166.1"/>
    </source>
</evidence>
<organism evidence="2 3">
    <name type="scientific">Galerina marginata (strain CBS 339.88)</name>
    <dbReference type="NCBI Taxonomy" id="685588"/>
    <lineage>
        <taxon>Eukaryota</taxon>
        <taxon>Fungi</taxon>
        <taxon>Dikarya</taxon>
        <taxon>Basidiomycota</taxon>
        <taxon>Agaricomycotina</taxon>
        <taxon>Agaricomycetes</taxon>
        <taxon>Agaricomycetidae</taxon>
        <taxon>Agaricales</taxon>
        <taxon>Agaricineae</taxon>
        <taxon>Strophariaceae</taxon>
        <taxon>Galerina</taxon>
    </lineage>
</organism>
<accession>A0A067T7P8</accession>
<feature type="transmembrane region" description="Helical" evidence="1">
    <location>
        <begin position="241"/>
        <end position="260"/>
    </location>
</feature>
<name>A0A067T7P8_GALM3</name>
<gene>
    <name evidence="2" type="ORF">GALMADRAFT_1225655</name>
</gene>
<dbReference type="OrthoDB" id="3039972at2759"/>
<sequence>MTDPTPVLNQIFLDEVLHDEISFFLAVNTAGVVEILFYGIHVVLFCICMFILVRNRRSTQWFIFVSAIIMFALSTVDISITMRILTHDIVNALDPDHSHQIARLVYVKNPVFVSNNLIADLLLLYRCYMVWGQSKYILIGASFLVLADTVWGYLGLGEAIAFPQNAFIPLYIWSIFCINVILTIVTVGRIFWVSRVANVLIGHRQIESYHTAMAIITESGVVYSACILTYVLFPLNSLNRLIVITICLRVVAIMPTLLIVQVGLGRVMRDFPTEETMSEFGGRSTSLVLDTLVTASHGGEPRRSIIRPHLVDEEAMNSSQNLEDVALPKMSSRQQSITQ</sequence>
<keyword evidence="1" id="KW-0812">Transmembrane</keyword>
<reference evidence="3" key="1">
    <citation type="journal article" date="2014" name="Proc. Natl. Acad. Sci. U.S.A.">
        <title>Extensive sampling of basidiomycete genomes demonstrates inadequacy of the white-rot/brown-rot paradigm for wood decay fungi.</title>
        <authorList>
            <person name="Riley R."/>
            <person name="Salamov A.A."/>
            <person name="Brown D.W."/>
            <person name="Nagy L.G."/>
            <person name="Floudas D."/>
            <person name="Held B.W."/>
            <person name="Levasseur A."/>
            <person name="Lombard V."/>
            <person name="Morin E."/>
            <person name="Otillar R."/>
            <person name="Lindquist E.A."/>
            <person name="Sun H."/>
            <person name="LaButti K.M."/>
            <person name="Schmutz J."/>
            <person name="Jabbour D."/>
            <person name="Luo H."/>
            <person name="Baker S.E."/>
            <person name="Pisabarro A.G."/>
            <person name="Walton J.D."/>
            <person name="Blanchette R.A."/>
            <person name="Henrissat B."/>
            <person name="Martin F."/>
            <person name="Cullen D."/>
            <person name="Hibbett D.S."/>
            <person name="Grigoriev I.V."/>
        </authorList>
    </citation>
    <scope>NUCLEOTIDE SEQUENCE [LARGE SCALE GENOMIC DNA]</scope>
    <source>
        <strain evidence="3">CBS 339.88</strain>
    </source>
</reference>
<feature type="transmembrane region" description="Helical" evidence="1">
    <location>
        <begin position="61"/>
        <end position="85"/>
    </location>
</feature>
<feature type="transmembrane region" description="Helical" evidence="1">
    <location>
        <begin position="136"/>
        <end position="156"/>
    </location>
</feature>
<feature type="transmembrane region" description="Helical" evidence="1">
    <location>
        <begin position="168"/>
        <end position="192"/>
    </location>
</feature>
<evidence type="ECO:0000256" key="1">
    <source>
        <dbReference type="SAM" id="Phobius"/>
    </source>
</evidence>
<feature type="transmembrane region" description="Helical" evidence="1">
    <location>
        <begin position="105"/>
        <end position="124"/>
    </location>
</feature>
<dbReference type="STRING" id="685588.A0A067T7P8"/>
<feature type="transmembrane region" description="Helical" evidence="1">
    <location>
        <begin position="35"/>
        <end position="54"/>
    </location>
</feature>